<keyword evidence="4 11" id="KW-0808">Transferase</keyword>
<evidence type="ECO:0000256" key="9">
    <source>
        <dbReference type="ARBA" id="ARBA00022842"/>
    </source>
</evidence>
<evidence type="ECO:0000256" key="10">
    <source>
        <dbReference type="ARBA" id="ARBA00022884"/>
    </source>
</evidence>
<dbReference type="Pfam" id="PF01743">
    <property type="entry name" value="PolyA_pol"/>
    <property type="match status" value="1"/>
</dbReference>
<dbReference type="InterPro" id="IPR052390">
    <property type="entry name" value="tRNA_nt/polyA_polymerase"/>
</dbReference>
<keyword evidence="10 11" id="KW-0694">RNA-binding</keyword>
<dbReference type="EMBL" id="DTKL01000008">
    <property type="protein sequence ID" value="HGY93182.1"/>
    <property type="molecule type" value="Genomic_DNA"/>
</dbReference>
<evidence type="ECO:0000259" key="13">
    <source>
        <dbReference type="Pfam" id="PF01743"/>
    </source>
</evidence>
<dbReference type="PANTHER" id="PTHR47788:SF1">
    <property type="entry name" value="A-ADDING TRNA NUCLEOTIDYLTRANSFERASE"/>
    <property type="match status" value="1"/>
</dbReference>
<feature type="region of interest" description="Disordered" evidence="12">
    <location>
        <begin position="418"/>
        <end position="641"/>
    </location>
</feature>
<dbReference type="Gene3D" id="3.30.460.10">
    <property type="entry name" value="Beta Polymerase, domain 2"/>
    <property type="match status" value="1"/>
</dbReference>
<keyword evidence="9" id="KW-0460">Magnesium</keyword>
<feature type="domain" description="Poly A polymerase head" evidence="13">
    <location>
        <begin position="35"/>
        <end position="160"/>
    </location>
</feature>
<feature type="compositionally biased region" description="Low complexity" evidence="12">
    <location>
        <begin position="613"/>
        <end position="635"/>
    </location>
</feature>
<feature type="compositionally biased region" description="Pro residues" evidence="12">
    <location>
        <begin position="420"/>
        <end position="429"/>
    </location>
</feature>
<keyword evidence="6" id="KW-0548">Nucleotidyltransferase</keyword>
<keyword evidence="3" id="KW-0820">tRNA-binding</keyword>
<evidence type="ECO:0000256" key="8">
    <source>
        <dbReference type="ARBA" id="ARBA00022741"/>
    </source>
</evidence>
<comment type="similarity">
    <text evidence="2 11">Belongs to the tRNA nucleotidyltransferase/poly(A) polymerase family.</text>
</comment>
<evidence type="ECO:0000256" key="12">
    <source>
        <dbReference type="SAM" id="MobiDB-lite"/>
    </source>
</evidence>
<comment type="caution">
    <text evidence="14">The sequence shown here is derived from an EMBL/GenBank/DDBJ whole genome shotgun (WGS) entry which is preliminary data.</text>
</comment>
<keyword evidence="5" id="KW-0819">tRNA processing</keyword>
<evidence type="ECO:0000256" key="11">
    <source>
        <dbReference type="RuleBase" id="RU003953"/>
    </source>
</evidence>
<keyword evidence="7" id="KW-0479">Metal-binding</keyword>
<evidence type="ECO:0000256" key="4">
    <source>
        <dbReference type="ARBA" id="ARBA00022679"/>
    </source>
</evidence>
<evidence type="ECO:0000256" key="1">
    <source>
        <dbReference type="ARBA" id="ARBA00001946"/>
    </source>
</evidence>
<comment type="cofactor">
    <cofactor evidence="1">
        <name>Mg(2+)</name>
        <dbReference type="ChEBI" id="CHEBI:18420"/>
    </cofactor>
</comment>
<accession>A0A7V5CS62</accession>
<name>A0A7V5CS62_9BACT</name>
<protein>
    <submittedName>
        <fullName evidence="14">CCA tRNA nucleotidyltransferase</fullName>
    </submittedName>
</protein>
<dbReference type="GO" id="GO:0000049">
    <property type="term" value="F:tRNA binding"/>
    <property type="evidence" value="ECO:0007669"/>
    <property type="project" value="UniProtKB-KW"/>
</dbReference>
<dbReference type="AlphaFoldDB" id="A0A7V5CS62"/>
<dbReference type="PANTHER" id="PTHR47788">
    <property type="entry name" value="POLYA POLYMERASE"/>
    <property type="match status" value="1"/>
</dbReference>
<sequence>MPDYIYLLENRLSPAQRNAVEQVRQAAMHAGMTVFLAGGAVRDLTSGFPVRDLDFSVQGNALKLKKALEKSGGELWGEHEETRTLFFWFPGSVRVEVSSARREEYPKPGKPVYHWSTMLEDLRRRDFTVNAMAISLNEGSYGLLLDPLNGIADMEARHLRLVNNYGFLEDPSRMIRVTRLAARTGWEMDERTKARYDNAREEGIAAMSDWLRGYELEEIGHEEDALKILKALEAEGWMQQLFPAWTSAKADAAALEELHRIFVKLLMQGVHPDLSAAQMRLLTAKLAPKDLASLKKLLPCAGFVRQWEHLDEAAKEFSVKLTAKETSIPSATWKLIANYQPEPVLWLAFTSKSAPVQTRFKNFFEVWPEARQKIPTVLMSEMRITADLPDYSHLLNELFFALIDGKLETEEAMRAFLEPYSPPAPPPPVTIRRSRSRRAPKVEVEEEETPDIVMPSGYDEDDESGHEDEDEHEDHHADEDADEEEEHAPAKPSRAAKTTKPDVQSASKAAAKSAAKAVKAAAPAAQKAEPKSESKPAAKAAKPAPAKAAKPVAAAAKAASKPAAKAAPKPATKKAAPAPAKKVAKPAPAKAAKPVAKKAAKPAAKPVAKKVAQKSAAKAPAKPASKAPAKSSGKAAAKKKR</sequence>
<evidence type="ECO:0000256" key="2">
    <source>
        <dbReference type="ARBA" id="ARBA00007265"/>
    </source>
</evidence>
<evidence type="ECO:0000256" key="5">
    <source>
        <dbReference type="ARBA" id="ARBA00022694"/>
    </source>
</evidence>
<dbReference type="CDD" id="cd05398">
    <property type="entry name" value="NT_ClassII-CCAase"/>
    <property type="match status" value="1"/>
</dbReference>
<evidence type="ECO:0000313" key="14">
    <source>
        <dbReference type="EMBL" id="HGY93182.1"/>
    </source>
</evidence>
<evidence type="ECO:0000256" key="6">
    <source>
        <dbReference type="ARBA" id="ARBA00022695"/>
    </source>
</evidence>
<evidence type="ECO:0000256" key="3">
    <source>
        <dbReference type="ARBA" id="ARBA00022555"/>
    </source>
</evidence>
<feature type="compositionally biased region" description="Low complexity" evidence="12">
    <location>
        <begin position="537"/>
        <end position="594"/>
    </location>
</feature>
<proteinExistence type="inferred from homology"/>
<dbReference type="GO" id="GO:0000166">
    <property type="term" value="F:nucleotide binding"/>
    <property type="evidence" value="ECO:0007669"/>
    <property type="project" value="UniProtKB-KW"/>
</dbReference>
<feature type="compositionally biased region" description="Acidic residues" evidence="12">
    <location>
        <begin position="458"/>
        <end position="472"/>
    </location>
</feature>
<dbReference type="InterPro" id="IPR002646">
    <property type="entry name" value="PolA_pol_head_dom"/>
</dbReference>
<dbReference type="Gene3D" id="1.10.3090.10">
    <property type="entry name" value="cca-adding enzyme, domain 2"/>
    <property type="match status" value="1"/>
</dbReference>
<gene>
    <name evidence="14" type="ORF">ENW50_00610</name>
</gene>
<dbReference type="InterPro" id="IPR043519">
    <property type="entry name" value="NT_sf"/>
</dbReference>
<keyword evidence="8" id="KW-0547">Nucleotide-binding</keyword>
<dbReference type="GO" id="GO:0046872">
    <property type="term" value="F:metal ion binding"/>
    <property type="evidence" value="ECO:0007669"/>
    <property type="project" value="UniProtKB-KW"/>
</dbReference>
<reference evidence="14" key="1">
    <citation type="journal article" date="2020" name="mSystems">
        <title>Genome- and Community-Level Interaction Insights into Carbon Utilization and Element Cycling Functions of Hydrothermarchaeota in Hydrothermal Sediment.</title>
        <authorList>
            <person name="Zhou Z."/>
            <person name="Liu Y."/>
            <person name="Xu W."/>
            <person name="Pan J."/>
            <person name="Luo Z.H."/>
            <person name="Li M."/>
        </authorList>
    </citation>
    <scope>NUCLEOTIDE SEQUENCE [LARGE SCALE GENOMIC DNA]</scope>
    <source>
        <strain evidence="14">SpSt-855</strain>
    </source>
</reference>
<dbReference type="GO" id="GO:0008033">
    <property type="term" value="P:tRNA processing"/>
    <property type="evidence" value="ECO:0007669"/>
    <property type="project" value="UniProtKB-KW"/>
</dbReference>
<dbReference type="SUPFAM" id="SSF81891">
    <property type="entry name" value="Poly A polymerase C-terminal region-like"/>
    <property type="match status" value="1"/>
</dbReference>
<organism evidence="14">
    <name type="scientific">Acidobacterium capsulatum</name>
    <dbReference type="NCBI Taxonomy" id="33075"/>
    <lineage>
        <taxon>Bacteria</taxon>
        <taxon>Pseudomonadati</taxon>
        <taxon>Acidobacteriota</taxon>
        <taxon>Terriglobia</taxon>
        <taxon>Terriglobales</taxon>
        <taxon>Acidobacteriaceae</taxon>
        <taxon>Acidobacterium</taxon>
    </lineage>
</organism>
<evidence type="ECO:0000256" key="7">
    <source>
        <dbReference type="ARBA" id="ARBA00022723"/>
    </source>
</evidence>
<feature type="compositionally biased region" description="Low complexity" evidence="12">
    <location>
        <begin position="503"/>
        <end position="527"/>
    </location>
</feature>
<dbReference type="SUPFAM" id="SSF81301">
    <property type="entry name" value="Nucleotidyltransferase"/>
    <property type="match status" value="1"/>
</dbReference>
<dbReference type="GO" id="GO:0016779">
    <property type="term" value="F:nucleotidyltransferase activity"/>
    <property type="evidence" value="ECO:0007669"/>
    <property type="project" value="UniProtKB-KW"/>
</dbReference>